<proteinExistence type="inferred from homology"/>
<gene>
    <name evidence="10" type="ORF">QBC34DRAFT_410474</name>
</gene>
<feature type="domain" description="Autophagy protein ATG17-like" evidence="9">
    <location>
        <begin position="51"/>
        <end position="456"/>
    </location>
</feature>
<dbReference type="PANTHER" id="PTHR28005:SF1">
    <property type="entry name" value="AUTOPHAGY-RELATED PROTEIN 17"/>
    <property type="match status" value="1"/>
</dbReference>
<dbReference type="InterPro" id="IPR007240">
    <property type="entry name" value="Atg17"/>
</dbReference>
<dbReference type="GO" id="GO:1990316">
    <property type="term" value="C:Atg1/ULK1 kinase complex"/>
    <property type="evidence" value="ECO:0007669"/>
    <property type="project" value="TreeGrafter"/>
</dbReference>
<evidence type="ECO:0000256" key="5">
    <source>
        <dbReference type="ARBA" id="ARBA00023136"/>
    </source>
</evidence>
<dbReference type="GO" id="GO:0000045">
    <property type="term" value="P:autophagosome assembly"/>
    <property type="evidence" value="ECO:0007669"/>
    <property type="project" value="TreeGrafter"/>
</dbReference>
<dbReference type="GO" id="GO:0034727">
    <property type="term" value="P:piecemeal microautophagy of the nucleus"/>
    <property type="evidence" value="ECO:0007669"/>
    <property type="project" value="TreeGrafter"/>
</dbReference>
<evidence type="ECO:0000256" key="8">
    <source>
        <dbReference type="SAM" id="MobiDB-lite"/>
    </source>
</evidence>
<reference evidence="10" key="1">
    <citation type="journal article" date="2023" name="Mol. Phylogenet. Evol.">
        <title>Genome-scale phylogeny and comparative genomics of the fungal order Sordariales.</title>
        <authorList>
            <person name="Hensen N."/>
            <person name="Bonometti L."/>
            <person name="Westerberg I."/>
            <person name="Brannstrom I.O."/>
            <person name="Guillou S."/>
            <person name="Cros-Aarteil S."/>
            <person name="Calhoun S."/>
            <person name="Haridas S."/>
            <person name="Kuo A."/>
            <person name="Mondo S."/>
            <person name="Pangilinan J."/>
            <person name="Riley R."/>
            <person name="LaButti K."/>
            <person name="Andreopoulos B."/>
            <person name="Lipzen A."/>
            <person name="Chen C."/>
            <person name="Yan M."/>
            <person name="Daum C."/>
            <person name="Ng V."/>
            <person name="Clum A."/>
            <person name="Steindorff A."/>
            <person name="Ohm R.A."/>
            <person name="Martin F."/>
            <person name="Silar P."/>
            <person name="Natvig D.O."/>
            <person name="Lalanne C."/>
            <person name="Gautier V."/>
            <person name="Ament-Velasquez S.L."/>
            <person name="Kruys A."/>
            <person name="Hutchinson M.I."/>
            <person name="Powell A.J."/>
            <person name="Barry K."/>
            <person name="Miller A.N."/>
            <person name="Grigoriev I.V."/>
            <person name="Debuchy R."/>
            <person name="Gladieux P."/>
            <person name="Hiltunen Thoren M."/>
            <person name="Johannesson H."/>
        </authorList>
    </citation>
    <scope>NUCLEOTIDE SEQUENCE</scope>
    <source>
        <strain evidence="10">PSN243</strain>
    </source>
</reference>
<feature type="region of interest" description="Disordered" evidence="8">
    <location>
        <begin position="478"/>
        <end position="514"/>
    </location>
</feature>
<feature type="coiled-coil region" evidence="7">
    <location>
        <begin position="319"/>
        <end position="346"/>
    </location>
</feature>
<comment type="subcellular location">
    <subcellularLocation>
        <location evidence="6">Cytoplasm</location>
    </subcellularLocation>
    <subcellularLocation>
        <location evidence="6">Preautophagosomal structure membrane</location>
        <topology evidence="6">Peripheral membrane protein</topology>
    </subcellularLocation>
</comment>
<keyword evidence="5" id="KW-0472">Membrane</keyword>
<dbReference type="GO" id="GO:0000422">
    <property type="term" value="P:autophagy of mitochondrion"/>
    <property type="evidence" value="ECO:0007669"/>
    <property type="project" value="TreeGrafter"/>
</dbReference>
<dbReference type="PANTHER" id="PTHR28005">
    <property type="entry name" value="AUTOPHAGY-RELATED PROTEIN 17"/>
    <property type="match status" value="1"/>
</dbReference>
<comment type="function">
    <text evidence="6">Autophagy-specific protein that functions in response to autophagy-inducing signals as a scaffold to recruit other ATG proteins to organize preautophagosomal structure (PAS) formation. Modulates the timing and magnitude of the autophagy response, such as the size of the sequestering vesicles. Plays particularly a role in pexophagy and nucleophagy.</text>
</comment>
<evidence type="ECO:0000313" key="11">
    <source>
        <dbReference type="Proteomes" id="UP001321760"/>
    </source>
</evidence>
<evidence type="ECO:0000256" key="3">
    <source>
        <dbReference type="ARBA" id="ARBA00022490"/>
    </source>
</evidence>
<feature type="compositionally biased region" description="Low complexity" evidence="8">
    <location>
        <begin position="1"/>
        <end position="12"/>
    </location>
</feature>
<dbReference type="GO" id="GO:0034045">
    <property type="term" value="C:phagophore assembly site membrane"/>
    <property type="evidence" value="ECO:0007669"/>
    <property type="project" value="UniProtKB-SubCell"/>
</dbReference>
<keyword evidence="7" id="KW-0175">Coiled coil</keyword>
<evidence type="ECO:0000256" key="4">
    <source>
        <dbReference type="ARBA" id="ARBA00023006"/>
    </source>
</evidence>
<dbReference type="GO" id="GO:0030295">
    <property type="term" value="F:protein kinase activator activity"/>
    <property type="evidence" value="ECO:0007669"/>
    <property type="project" value="TreeGrafter"/>
</dbReference>
<feature type="compositionally biased region" description="Polar residues" evidence="8">
    <location>
        <begin position="490"/>
        <end position="499"/>
    </location>
</feature>
<dbReference type="EMBL" id="MU865952">
    <property type="protein sequence ID" value="KAK4447126.1"/>
    <property type="molecule type" value="Genomic_DNA"/>
</dbReference>
<evidence type="ECO:0000256" key="1">
    <source>
        <dbReference type="ARBA" id="ARBA00006259"/>
    </source>
</evidence>
<keyword evidence="3 6" id="KW-0963">Cytoplasm</keyword>
<keyword evidence="4 6" id="KW-0072">Autophagy</keyword>
<dbReference type="InterPro" id="IPR045326">
    <property type="entry name" value="ATG17-like_dom"/>
</dbReference>
<name>A0AAV9GJE2_9PEZI</name>
<feature type="compositionally biased region" description="Basic and acidic residues" evidence="8">
    <location>
        <begin position="503"/>
        <end position="514"/>
    </location>
</feature>
<comment type="similarity">
    <text evidence="1 6">Belongs to the ATG17 family.</text>
</comment>
<dbReference type="Proteomes" id="UP001321760">
    <property type="component" value="Unassembled WGS sequence"/>
</dbReference>
<feature type="region of interest" description="Disordered" evidence="8">
    <location>
        <begin position="1"/>
        <end position="32"/>
    </location>
</feature>
<dbReference type="Pfam" id="PF04108">
    <property type="entry name" value="ATG17_like"/>
    <property type="match status" value="1"/>
</dbReference>
<evidence type="ECO:0000259" key="9">
    <source>
        <dbReference type="Pfam" id="PF04108"/>
    </source>
</evidence>
<protein>
    <recommendedName>
        <fullName evidence="2 6">Autophagy-related protein 17</fullName>
    </recommendedName>
</protein>
<accession>A0AAV9GJE2</accession>
<evidence type="ECO:0000256" key="6">
    <source>
        <dbReference type="RuleBase" id="RU368080"/>
    </source>
</evidence>
<evidence type="ECO:0000256" key="2">
    <source>
        <dbReference type="ARBA" id="ARBA00013806"/>
    </source>
</evidence>
<comment type="caution">
    <text evidence="10">The sequence shown here is derived from an EMBL/GenBank/DDBJ whole genome shotgun (WGS) entry which is preliminary data.</text>
</comment>
<organism evidence="10 11">
    <name type="scientific">Podospora aff. communis PSN243</name>
    <dbReference type="NCBI Taxonomy" id="3040156"/>
    <lineage>
        <taxon>Eukaryota</taxon>
        <taxon>Fungi</taxon>
        <taxon>Dikarya</taxon>
        <taxon>Ascomycota</taxon>
        <taxon>Pezizomycotina</taxon>
        <taxon>Sordariomycetes</taxon>
        <taxon>Sordariomycetidae</taxon>
        <taxon>Sordariales</taxon>
        <taxon>Podosporaceae</taxon>
        <taxon>Podospora</taxon>
    </lineage>
</organism>
<sequence>MMSPTSASSSESRSYHDQSPERDGNPNSAEFNADDVPVEVLVKHLLAAKQSLSSMTLVLRAHDLATHAREMHEEAIILSAQTSFLRQGISEQVRILRQVRRGMTRAYEGGRRDFKNLLRTLDAANSRLEQAIDMLRDTVVDPVFRPPGEEKKCLMDFVDEKTVETMRDTVKESIKELQAAQTSFDGDLLRFDTDLRALTKTMASAATPASPDSSDAYQPMSHLLGSLTAHSHDMAQHLGSLNRHFDMCVKAVRTTEGGAALALRKAAEVTDGGDPVSISGVIADQDTHAAAEIDSMDPQERAEVVQVVVQDAPEVDEVVAEIQAVLQQMEADFGALKEQTDQMRAAYVSTIAAFYVLEEIGTRLQSYVQAEAEFAQRWEDERSILFAKLEEMDELKRFYEGYYGAYDSLLLEVERRRSVQEKITATWRKAKETVDKLVEADRKEREHFRQEIGEFLPTDLWAGMTGPTRRWEVVAVDDDDGASNSAGGSKIQQPSTPTLKNVRPADAKRRETIR</sequence>
<evidence type="ECO:0000313" key="10">
    <source>
        <dbReference type="EMBL" id="KAK4447126.1"/>
    </source>
</evidence>
<dbReference type="GO" id="GO:0060090">
    <property type="term" value="F:molecular adaptor activity"/>
    <property type="evidence" value="ECO:0007669"/>
    <property type="project" value="TreeGrafter"/>
</dbReference>
<evidence type="ECO:0000256" key="7">
    <source>
        <dbReference type="SAM" id="Coils"/>
    </source>
</evidence>
<dbReference type="AlphaFoldDB" id="A0AAV9GJE2"/>
<keyword evidence="11" id="KW-1185">Reference proteome</keyword>
<feature type="compositionally biased region" description="Basic and acidic residues" evidence="8">
    <location>
        <begin position="13"/>
        <end position="24"/>
    </location>
</feature>
<reference evidence="10" key="2">
    <citation type="submission" date="2023-05" db="EMBL/GenBank/DDBJ databases">
        <authorList>
            <consortium name="Lawrence Berkeley National Laboratory"/>
            <person name="Steindorff A."/>
            <person name="Hensen N."/>
            <person name="Bonometti L."/>
            <person name="Westerberg I."/>
            <person name="Brannstrom I.O."/>
            <person name="Guillou S."/>
            <person name="Cros-Aarteil S."/>
            <person name="Calhoun S."/>
            <person name="Haridas S."/>
            <person name="Kuo A."/>
            <person name="Mondo S."/>
            <person name="Pangilinan J."/>
            <person name="Riley R."/>
            <person name="Labutti K."/>
            <person name="Andreopoulos B."/>
            <person name="Lipzen A."/>
            <person name="Chen C."/>
            <person name="Yanf M."/>
            <person name="Daum C."/>
            <person name="Ng V."/>
            <person name="Clum A."/>
            <person name="Ohm R."/>
            <person name="Martin F."/>
            <person name="Silar P."/>
            <person name="Natvig D."/>
            <person name="Lalanne C."/>
            <person name="Gautier V."/>
            <person name="Ament-Velasquez S.L."/>
            <person name="Kruys A."/>
            <person name="Hutchinson M.I."/>
            <person name="Powell A.J."/>
            <person name="Barry K."/>
            <person name="Miller A.N."/>
            <person name="Grigoriev I.V."/>
            <person name="Debuchy R."/>
            <person name="Gladieux P."/>
            <person name="Thoren M.H."/>
            <person name="Johannesson H."/>
        </authorList>
    </citation>
    <scope>NUCLEOTIDE SEQUENCE</scope>
    <source>
        <strain evidence="10">PSN243</strain>
    </source>
</reference>